<dbReference type="VEuPathDB" id="MicrosporidiaDB:NEDG_01378"/>
<gene>
    <name evidence="3" type="ORF">NEDG_01378</name>
</gene>
<dbReference type="Proteomes" id="UP000185944">
    <property type="component" value="Unassembled WGS sequence"/>
</dbReference>
<comment type="caution">
    <text evidence="3">The sequence shown here is derived from an EMBL/GenBank/DDBJ whole genome shotgun (WGS) entry which is preliminary data.</text>
</comment>
<protein>
    <submittedName>
        <fullName evidence="3">Uncharacterized protein</fullName>
    </submittedName>
</protein>
<dbReference type="RefSeq" id="XP_067543984.1">
    <property type="nucleotide sequence ID" value="XM_067688796.1"/>
</dbReference>
<evidence type="ECO:0000256" key="2">
    <source>
        <dbReference type="SAM" id="Phobius"/>
    </source>
</evidence>
<dbReference type="GeneID" id="93647728"/>
<evidence type="ECO:0000313" key="3">
    <source>
        <dbReference type="EMBL" id="OAG29305.1"/>
    </source>
</evidence>
<dbReference type="AlphaFoldDB" id="A0A177EBI8"/>
<evidence type="ECO:0000256" key="1">
    <source>
        <dbReference type="SAM" id="MobiDB-lite"/>
    </source>
</evidence>
<keyword evidence="2" id="KW-0812">Transmembrane</keyword>
<name>A0A177EBI8_9MICR</name>
<dbReference type="EMBL" id="LTDL01000041">
    <property type="protein sequence ID" value="OAG29305.1"/>
    <property type="molecule type" value="Genomic_DNA"/>
</dbReference>
<feature type="compositionally biased region" description="Low complexity" evidence="1">
    <location>
        <begin position="91"/>
        <end position="119"/>
    </location>
</feature>
<organism evidence="3 4">
    <name type="scientific">Nematocida displodere</name>
    <dbReference type="NCBI Taxonomy" id="1805483"/>
    <lineage>
        <taxon>Eukaryota</taxon>
        <taxon>Fungi</taxon>
        <taxon>Fungi incertae sedis</taxon>
        <taxon>Microsporidia</taxon>
        <taxon>Nematocida</taxon>
    </lineage>
</organism>
<sequence>MKQPERLSFRRSSYAAGLGLAVVLSIRRAPGLILRAFLWSGFLFSLLLLSVATYRACTVRNITPAEEKDYKDFIRQHTIPKGKNTPEVIPGSVSGAMSGSGSGSESEVESTGMGLDPWG</sequence>
<accession>A0A177EBI8</accession>
<keyword evidence="2" id="KW-0472">Membrane</keyword>
<feature type="region of interest" description="Disordered" evidence="1">
    <location>
        <begin position="81"/>
        <end position="119"/>
    </location>
</feature>
<reference evidence="3 4" key="1">
    <citation type="submission" date="2016-02" db="EMBL/GenBank/DDBJ databases">
        <title>Discovery of a natural microsporidian pathogen with a broad tissue tropism in Caenorhabditis elegans.</title>
        <authorList>
            <person name="Luallen R.J."/>
            <person name="Reinke A.W."/>
            <person name="Tong L."/>
            <person name="Botts M.R."/>
            <person name="Felix M.-A."/>
            <person name="Troemel E.R."/>
        </authorList>
    </citation>
    <scope>NUCLEOTIDE SEQUENCE [LARGE SCALE GENOMIC DNA]</scope>
    <source>
        <strain evidence="3 4">JUm2807</strain>
    </source>
</reference>
<feature type="transmembrane region" description="Helical" evidence="2">
    <location>
        <begin position="36"/>
        <end position="54"/>
    </location>
</feature>
<proteinExistence type="predicted"/>
<keyword evidence="2" id="KW-1133">Transmembrane helix</keyword>
<evidence type="ECO:0000313" key="4">
    <source>
        <dbReference type="Proteomes" id="UP000185944"/>
    </source>
</evidence>
<keyword evidence="4" id="KW-1185">Reference proteome</keyword>
<feature type="transmembrane region" description="Helical" evidence="2">
    <location>
        <begin position="12"/>
        <end position="30"/>
    </location>
</feature>